<evidence type="ECO:0000313" key="3">
    <source>
        <dbReference type="Proteomes" id="UP001077662"/>
    </source>
</evidence>
<dbReference type="EMBL" id="JAPTNE010000020">
    <property type="protein sequence ID" value="MCZ0808308.1"/>
    <property type="molecule type" value="Genomic_DNA"/>
</dbReference>
<reference evidence="1" key="1">
    <citation type="submission" date="2022-09" db="EMBL/GenBank/DDBJ databases">
        <title>Genome analysis and characterization of larvicidal activity of Brevibacillus strains.</title>
        <authorList>
            <person name="Patrusheva E.V."/>
            <person name="Izotova A.O."/>
            <person name="Toshchakov S.V."/>
            <person name="Sineoky S.P."/>
        </authorList>
    </citation>
    <scope>NUCLEOTIDE SEQUENCE</scope>
    <source>
        <strain evidence="1">VKPM_B-13247</strain>
    </source>
</reference>
<dbReference type="InterPro" id="IPR025225">
    <property type="entry name" value="DUF3956"/>
</dbReference>
<evidence type="ECO:0000313" key="1">
    <source>
        <dbReference type="EMBL" id="MCZ0808308.1"/>
    </source>
</evidence>
<organism evidence="1 3">
    <name type="scientific">Brevibacillus laterosporus</name>
    <name type="common">Bacillus laterosporus</name>
    <dbReference type="NCBI Taxonomy" id="1465"/>
    <lineage>
        <taxon>Bacteria</taxon>
        <taxon>Bacillati</taxon>
        <taxon>Bacillota</taxon>
        <taxon>Bacilli</taxon>
        <taxon>Bacillales</taxon>
        <taxon>Paenibacillaceae</taxon>
        <taxon>Brevibacillus</taxon>
    </lineage>
</organism>
<sequence>MVDITCIDEVNGQFFLVATVAGVTVRTPISAVLANILLALGTPRCA</sequence>
<dbReference type="EMBL" id="JAPTNE010000041">
    <property type="protein sequence ID" value="MCZ0809670.1"/>
    <property type="molecule type" value="Genomic_DNA"/>
</dbReference>
<gene>
    <name evidence="1" type="ORF">O0554_15555</name>
    <name evidence="2" type="ORF">O0554_22670</name>
</gene>
<dbReference type="Pfam" id="PF13104">
    <property type="entry name" value="DUF3956"/>
    <property type="match status" value="1"/>
</dbReference>
<name>A0A9Q4FC70_BRELA</name>
<comment type="caution">
    <text evidence="1">The sequence shown here is derived from an EMBL/GenBank/DDBJ whole genome shotgun (WGS) entry which is preliminary data.</text>
</comment>
<proteinExistence type="predicted"/>
<protein>
    <submittedName>
        <fullName evidence="1">DUF3956 family protein</fullName>
    </submittedName>
</protein>
<dbReference type="RefSeq" id="WP_258433988.1">
    <property type="nucleotide sequence ID" value="NZ_JANSGW010000020.1"/>
</dbReference>
<dbReference type="AlphaFoldDB" id="A0A9Q4FC70"/>
<evidence type="ECO:0000313" key="2">
    <source>
        <dbReference type="EMBL" id="MCZ0809670.1"/>
    </source>
</evidence>
<dbReference type="Proteomes" id="UP001077662">
    <property type="component" value="Unassembled WGS sequence"/>
</dbReference>
<accession>A0A9Q4FC70</accession>